<accession>A0A174MGY1</accession>
<dbReference type="Proteomes" id="UP000186549">
    <property type="component" value="Unassembled WGS sequence"/>
</dbReference>
<dbReference type="Proteomes" id="UP000095788">
    <property type="component" value="Unassembled WGS sequence"/>
</dbReference>
<proteinExistence type="predicted"/>
<reference evidence="2 4" key="2">
    <citation type="journal article" date="2016" name="Nat. Biotechnol.">
        <title>Measurement of bacterial replication rates in microbial communities.</title>
        <authorList>
            <person name="Brown C.T."/>
            <person name="Olm M.R."/>
            <person name="Thomas B.C."/>
            <person name="Banfield J.F."/>
        </authorList>
    </citation>
    <scope>NUCLEOTIDE SEQUENCE [LARGE SCALE GENOMIC DNA]</scope>
    <source>
        <strain evidence="2">45_41</strain>
    </source>
</reference>
<sequence length="160" mass="18528">MHSRIFQISTEPIDKENYLNEDTLQQGDGSFYDYCSEIDEENRKEDIANLVNYALPNGMFELISDDTMRYNGGIEQWKEEYVANIKKRADALTADNMLEWGSTYYLKQAVENPLDVAYHFYLDGDGCQSFAEQSFAFMEFVCRLEPGTILYIGGVVDYHF</sequence>
<evidence type="ECO:0000313" key="1">
    <source>
        <dbReference type="EMBL" id="CUP34616.1"/>
    </source>
</evidence>
<dbReference type="GeneID" id="29454654"/>
<protein>
    <submittedName>
        <fullName evidence="1">Uncharacterized protein</fullName>
    </submittedName>
</protein>
<evidence type="ECO:0000313" key="3">
    <source>
        <dbReference type="Proteomes" id="UP000095788"/>
    </source>
</evidence>
<evidence type="ECO:0000313" key="2">
    <source>
        <dbReference type="EMBL" id="OKZ38321.1"/>
    </source>
</evidence>
<dbReference type="AlphaFoldDB" id="A0A174MGY1"/>
<gene>
    <name evidence="2" type="ORF">BHV79_04035</name>
    <name evidence="1" type="ORF">ERS852554_00425</name>
</gene>
<dbReference type="RefSeq" id="WP_004301275.1">
    <property type="nucleotide sequence ID" value="NZ_CP072239.1"/>
</dbReference>
<name>A0A174MGY1_BACUN</name>
<evidence type="ECO:0000313" key="4">
    <source>
        <dbReference type="Proteomes" id="UP000186549"/>
    </source>
</evidence>
<dbReference type="EMBL" id="CZBF01000001">
    <property type="protein sequence ID" value="CUP34616.1"/>
    <property type="molecule type" value="Genomic_DNA"/>
</dbReference>
<reference evidence="1 3" key="1">
    <citation type="submission" date="2015-09" db="EMBL/GenBank/DDBJ databases">
        <authorList>
            <consortium name="Pathogen Informatics"/>
        </authorList>
    </citation>
    <scope>NUCLEOTIDE SEQUENCE [LARGE SCALE GENOMIC DNA]</scope>
    <source>
        <strain evidence="1 3">2789STDY5834942</strain>
    </source>
</reference>
<dbReference type="EMBL" id="MNQU01000078">
    <property type="protein sequence ID" value="OKZ38321.1"/>
    <property type="molecule type" value="Genomic_DNA"/>
</dbReference>
<organism evidence="1 3">
    <name type="scientific">Bacteroides uniformis</name>
    <dbReference type="NCBI Taxonomy" id="820"/>
    <lineage>
        <taxon>Bacteria</taxon>
        <taxon>Pseudomonadati</taxon>
        <taxon>Bacteroidota</taxon>
        <taxon>Bacteroidia</taxon>
        <taxon>Bacteroidales</taxon>
        <taxon>Bacteroidaceae</taxon>
        <taxon>Bacteroides</taxon>
    </lineage>
</organism>